<dbReference type="EMBL" id="JANBVO010000035">
    <property type="protein sequence ID" value="KAJ9137250.1"/>
    <property type="molecule type" value="Genomic_DNA"/>
</dbReference>
<feature type="region of interest" description="Disordered" evidence="1">
    <location>
        <begin position="552"/>
        <end position="664"/>
    </location>
</feature>
<proteinExistence type="predicted"/>
<protein>
    <submittedName>
        <fullName evidence="3">Meiotic expression up-regulated protein 26</fullName>
    </submittedName>
</protein>
<sequence>MDSNQAQLRQQIQTHSFIFNPNTNKFRRDVPPAARPAPIVTMSGSEMPAKTEAMAAPQGVWTTPTSQGMRQRPATIHEGFSYCIGEAYDGLPSWDSSTLPMQQTPSDTMSSRPISVHQEFYPTTTMESNTWIQKPGEDNLEMHGIDSEMNIGQAYTADEAIPILDLRYSGPPMEGDQLNFDGALNPRRMSGSSFTMSTSGGLSDMPSYEDFSAALSDAPSLSSEYPPPSNRNSLMSSTQLSPVASPRMTPQSRSDLVRTQSRGRASPSPRPGMRAAPYNVESARNKRWSTGSYGNMPARRPSPFVYHHPPEAFGPRMPSRHSSPIIQQNQMPLNFGNLQATQQQQFFLGHAPAFHRNSMLLPSQLPSQGFDAHMHQFDAPPPLLSHGLFRMLQSNADPHSLHGHYTDLSDPPDLYASLHEEQVPPPPEDMNPEDPDLVPHEQELRFDGDLYTPRWVRGHGNKREGWCGICKPGRWLVLKNSAFWYDKSFTHGISAATGNPFQEPQETRRMDGNPDVWEGLCCSCNEWIALVSSKKKGTTWFRHAYKCHTHPKIKDAPKRRRESGHARLAASTMAKPKTEPQAPLTPQMTPAMSAANTPTPAQMQPQPQQQPTPVEYQQQQQRPQQYPVPPPPPPHLQIQISQPQTQQPQPRSGINPLDGLSNMI</sequence>
<dbReference type="AlphaFoldDB" id="A0AA38RG77"/>
<feature type="region of interest" description="Disordered" evidence="1">
    <location>
        <begin position="218"/>
        <end position="276"/>
    </location>
</feature>
<dbReference type="Proteomes" id="UP001174694">
    <property type="component" value="Unassembled WGS sequence"/>
</dbReference>
<dbReference type="Pfam" id="PF14616">
    <property type="entry name" value="Rua1_C"/>
    <property type="match status" value="1"/>
</dbReference>
<accession>A0AA38RG77</accession>
<comment type="caution">
    <text evidence="3">The sequence shown here is derived from an EMBL/GenBank/DDBJ whole genome shotgun (WGS) entry which is preliminary data.</text>
</comment>
<keyword evidence="4" id="KW-1185">Reference proteome</keyword>
<evidence type="ECO:0000313" key="4">
    <source>
        <dbReference type="Proteomes" id="UP001174694"/>
    </source>
</evidence>
<evidence type="ECO:0000313" key="3">
    <source>
        <dbReference type="EMBL" id="KAJ9137250.1"/>
    </source>
</evidence>
<dbReference type="InterPro" id="IPR028012">
    <property type="entry name" value="Rua1_C"/>
</dbReference>
<feature type="compositionally biased region" description="Basic residues" evidence="1">
    <location>
        <begin position="552"/>
        <end position="562"/>
    </location>
</feature>
<gene>
    <name evidence="3" type="ORF">NKR23_g9208</name>
</gene>
<evidence type="ECO:0000256" key="1">
    <source>
        <dbReference type="SAM" id="MobiDB-lite"/>
    </source>
</evidence>
<feature type="compositionally biased region" description="Pro residues" evidence="1">
    <location>
        <begin position="626"/>
        <end position="635"/>
    </location>
</feature>
<reference evidence="3" key="1">
    <citation type="submission" date="2022-07" db="EMBL/GenBank/DDBJ databases">
        <title>Fungi with potential for degradation of polypropylene.</title>
        <authorList>
            <person name="Gostincar C."/>
        </authorList>
    </citation>
    <scope>NUCLEOTIDE SEQUENCE</scope>
    <source>
        <strain evidence="3">EXF-13308</strain>
    </source>
</reference>
<feature type="compositionally biased region" description="Low complexity" evidence="1">
    <location>
        <begin position="636"/>
        <end position="650"/>
    </location>
</feature>
<organism evidence="3 4">
    <name type="scientific">Pleurostoma richardsiae</name>
    <dbReference type="NCBI Taxonomy" id="41990"/>
    <lineage>
        <taxon>Eukaryota</taxon>
        <taxon>Fungi</taxon>
        <taxon>Dikarya</taxon>
        <taxon>Ascomycota</taxon>
        <taxon>Pezizomycotina</taxon>
        <taxon>Sordariomycetes</taxon>
        <taxon>Sordariomycetidae</taxon>
        <taxon>Calosphaeriales</taxon>
        <taxon>Pleurostomataceae</taxon>
        <taxon>Pleurostoma</taxon>
    </lineage>
</organism>
<dbReference type="PANTHER" id="PTHR28125:SF3">
    <property type="entry name" value="TRANSCRIPTION REGULATOR RUA1 C-TERMINAL DOMAIN-CONTAINING PROTEIN"/>
    <property type="match status" value="1"/>
</dbReference>
<feature type="domain" description="Transcription regulator Rua1 C-terminal" evidence="2">
    <location>
        <begin position="449"/>
        <end position="548"/>
    </location>
</feature>
<feature type="compositionally biased region" description="Polar residues" evidence="1">
    <location>
        <begin position="230"/>
        <end position="263"/>
    </location>
</feature>
<name>A0AA38RG77_9PEZI</name>
<feature type="compositionally biased region" description="Polar residues" evidence="1">
    <location>
        <begin position="584"/>
        <end position="597"/>
    </location>
</feature>
<feature type="compositionally biased region" description="Low complexity" evidence="1">
    <location>
        <begin position="598"/>
        <end position="625"/>
    </location>
</feature>
<dbReference type="PANTHER" id="PTHR28125">
    <property type="entry name" value="MEIOTIC EXPRESSION UP-REGULATED PROTEIN 26"/>
    <property type="match status" value="1"/>
</dbReference>
<evidence type="ECO:0000259" key="2">
    <source>
        <dbReference type="Pfam" id="PF14616"/>
    </source>
</evidence>